<evidence type="ECO:0000313" key="6">
    <source>
        <dbReference type="Proteomes" id="UP000503330"/>
    </source>
</evidence>
<dbReference type="PANTHER" id="PTHR36437:SF2">
    <property type="entry name" value="GLYOXALASE_BLEOMYCIN RESISTANCE PROTEIN_DIOXYGENASE"/>
    <property type="match status" value="1"/>
</dbReference>
<protein>
    <submittedName>
        <fullName evidence="2">Glyoxalase</fullName>
    </submittedName>
    <submittedName>
        <fullName evidence="3">VOC family protein</fullName>
    </submittedName>
</protein>
<dbReference type="PROSITE" id="PS51819">
    <property type="entry name" value="VOC"/>
    <property type="match status" value="1"/>
</dbReference>
<name>A0A099I824_CLOIN</name>
<dbReference type="InterPro" id="IPR004360">
    <property type="entry name" value="Glyas_Fos-R_dOase_dom"/>
</dbReference>
<dbReference type="Pfam" id="PF00903">
    <property type="entry name" value="Glyoxalase"/>
    <property type="match status" value="1"/>
</dbReference>
<dbReference type="PANTHER" id="PTHR36437">
    <property type="entry name" value="GLYOXALASE/BLEOMYCIN RESISTANCE PROTEIN/DIOXYGENASE"/>
    <property type="match status" value="1"/>
</dbReference>
<reference evidence="3" key="3">
    <citation type="journal article" date="2022" name="Clin. Infect. Dis.">
        <title>Association between Clostridium innocuum and antibiotic-associated diarrhea in adults and children: A cross-sectional study and comparative genomics analysis.</title>
        <authorList>
            <person name="Cherny K.E."/>
            <person name="Muscat E.B."/>
            <person name="Balaji A."/>
            <person name="Mukherjee J."/>
            <person name="Ozer E.A."/>
            <person name="Angarone M.P."/>
            <person name="Hauser A.R."/>
            <person name="Sichel J.S."/>
            <person name="Amponsah E."/>
            <person name="Kociolek L.K."/>
        </authorList>
    </citation>
    <scope>NUCLEOTIDE SEQUENCE</scope>
    <source>
        <strain evidence="3">NU1-AC-029v</strain>
    </source>
</reference>
<organism evidence="2 5">
    <name type="scientific">Clostridium innocuum</name>
    <dbReference type="NCBI Taxonomy" id="1522"/>
    <lineage>
        <taxon>Bacteria</taxon>
        <taxon>Bacillati</taxon>
        <taxon>Bacillota</taxon>
        <taxon>Clostridia</taxon>
        <taxon>Eubacteriales</taxon>
        <taxon>Clostridiaceae</taxon>
        <taxon>Clostridium</taxon>
    </lineage>
</organism>
<sequence>MISNIAKITVYVKNSAEAKKFWTENMGFVIREEQLMGPGMTWLETAPDYHAQTTIVLFERSRMEKANPQVSTAHPSVMFTCADIEEEHRRLLSNGVIVDDIQKYPYGRMFSFYDQDHQVYLLREA</sequence>
<dbReference type="Proteomes" id="UP000503330">
    <property type="component" value="Chromosome"/>
</dbReference>
<gene>
    <name evidence="2" type="ORF">CIAN88_06765</name>
    <name evidence="4" type="ORF">G4D54_02555</name>
    <name evidence="3" type="ORF">MKC95_12830</name>
</gene>
<evidence type="ECO:0000259" key="1">
    <source>
        <dbReference type="PROSITE" id="PS51819"/>
    </source>
</evidence>
<reference evidence="4 6" key="2">
    <citation type="submission" date="2020-02" db="EMBL/GenBank/DDBJ databases">
        <authorList>
            <person name="Kociolek L.K."/>
            <person name="Ozer E.A."/>
        </authorList>
    </citation>
    <scope>NUCLEOTIDE SEQUENCE [LARGE SCALE GENOMIC DNA]</scope>
    <source>
        <strain evidence="4 6">ATCC 14501</strain>
    </source>
</reference>
<dbReference type="SUPFAM" id="SSF54593">
    <property type="entry name" value="Glyoxalase/Bleomycin resistance protein/Dihydroxybiphenyl dioxygenase"/>
    <property type="match status" value="1"/>
</dbReference>
<evidence type="ECO:0000313" key="5">
    <source>
        <dbReference type="Proteomes" id="UP000030008"/>
    </source>
</evidence>
<dbReference type="EMBL" id="JQIF01000031">
    <property type="protein sequence ID" value="KGJ53840.1"/>
    <property type="molecule type" value="Genomic_DNA"/>
</dbReference>
<dbReference type="InterPro" id="IPR037523">
    <property type="entry name" value="VOC_core"/>
</dbReference>
<evidence type="ECO:0000313" key="4">
    <source>
        <dbReference type="EMBL" id="QJA01375.1"/>
    </source>
</evidence>
<feature type="domain" description="VOC" evidence="1">
    <location>
        <begin position="4"/>
        <end position="125"/>
    </location>
</feature>
<dbReference type="AlphaFoldDB" id="A0A099I824"/>
<evidence type="ECO:0000313" key="2">
    <source>
        <dbReference type="EMBL" id="KGJ53840.1"/>
    </source>
</evidence>
<proteinExistence type="predicted"/>
<dbReference type="Proteomes" id="UP001203972">
    <property type="component" value="Unassembled WGS sequence"/>
</dbReference>
<evidence type="ECO:0000313" key="3">
    <source>
        <dbReference type="EMBL" id="MCR0233655.1"/>
    </source>
</evidence>
<dbReference type="EMBL" id="JAKTMA010000021">
    <property type="protein sequence ID" value="MCR0233655.1"/>
    <property type="molecule type" value="Genomic_DNA"/>
</dbReference>
<dbReference type="GeneID" id="61924382"/>
<dbReference type="RefSeq" id="WP_002607175.1">
    <property type="nucleotide sequence ID" value="NZ_AP025565.1"/>
</dbReference>
<dbReference type="Proteomes" id="UP000030008">
    <property type="component" value="Unassembled WGS sequence"/>
</dbReference>
<dbReference type="EMBL" id="CP048838">
    <property type="protein sequence ID" value="QJA01375.1"/>
    <property type="molecule type" value="Genomic_DNA"/>
</dbReference>
<dbReference type="Gene3D" id="3.10.180.10">
    <property type="entry name" value="2,3-Dihydroxybiphenyl 1,2-Dioxygenase, domain 1"/>
    <property type="match status" value="1"/>
</dbReference>
<reference evidence="2 5" key="1">
    <citation type="submission" date="2014-08" db="EMBL/GenBank/DDBJ databases">
        <title>Clostridium innocuum, an unnegligible vancomycin-resistant pathogen causing extra-intestinal infections.</title>
        <authorList>
            <person name="Feng Y."/>
            <person name="Chiu C.-H."/>
        </authorList>
    </citation>
    <scope>NUCLEOTIDE SEQUENCE [LARGE SCALE GENOMIC DNA]</scope>
    <source>
        <strain evidence="2 5">AN88</strain>
    </source>
</reference>
<accession>A0A099I824</accession>
<dbReference type="InterPro" id="IPR029068">
    <property type="entry name" value="Glyas_Bleomycin-R_OHBP_Dase"/>
</dbReference>